<accession>A0A1H2ZBI7</accession>
<gene>
    <name evidence="3" type="ORF">SAMN05421783_11549</name>
</gene>
<evidence type="ECO:0000313" key="4">
    <source>
        <dbReference type="Proteomes" id="UP000198816"/>
    </source>
</evidence>
<dbReference type="PANTHER" id="PTHR32432:SF3">
    <property type="entry name" value="ETHANOLAMINE UTILIZATION PROTEIN EUTJ"/>
    <property type="match status" value="1"/>
</dbReference>
<dbReference type="NCBIfam" id="TIGR01175">
    <property type="entry name" value="pilM"/>
    <property type="match status" value="1"/>
</dbReference>
<dbReference type="SUPFAM" id="SSF53067">
    <property type="entry name" value="Actin-like ATPase domain"/>
    <property type="match status" value="2"/>
</dbReference>
<dbReference type="STRING" id="1058.SAMN05421783_11549"/>
<keyword evidence="4" id="KW-1185">Reference proteome</keyword>
<dbReference type="Gene3D" id="3.30.1490.300">
    <property type="match status" value="1"/>
</dbReference>
<evidence type="ECO:0000259" key="2">
    <source>
        <dbReference type="SMART" id="SM00842"/>
    </source>
</evidence>
<evidence type="ECO:0000256" key="1">
    <source>
        <dbReference type="SAM" id="MobiDB-lite"/>
    </source>
</evidence>
<dbReference type="EMBL" id="FNNZ01000015">
    <property type="protein sequence ID" value="SDX14842.1"/>
    <property type="molecule type" value="Genomic_DNA"/>
</dbReference>
<protein>
    <submittedName>
        <fullName evidence="3">Type IV pilus assembly protein PilM</fullName>
    </submittedName>
</protein>
<dbReference type="Pfam" id="PF11104">
    <property type="entry name" value="PilM_2"/>
    <property type="match status" value="1"/>
</dbReference>
<sequence>MGPSRGSPPVQGSSALGTAARGLARRAETERKPPYEMAMFGLSSKIKPLIGIDISSTAIKLIELSRLPVQTVAAFRVEHFAIEPLPPGALIEKKIADVDRVAAIIRKAVGSTGTRAKRAAVAVAGSAVITKVIAMAGTLSDAEMENQIQLEADQYIPYPLEEVNLDFQVVGPTKGNPSMVDVLLVASRQENVDDRVGVLEASGLTPAVVDVEAYAMENACALILAEEAGADTELAAARTVAVADVGAATTTLHVMHEGQIVYTREQNFGGQQLLDEVQRRYGLSREVALGKILDGDVAEGYETDVLGPFKEALAQQIGRALQFFYSGTSFNRVDRILLAGRPASIPGIDVLMAERLKLPAAVANPFRRMSISPSVKIQELMREAPGMMVAVGLALRGFD</sequence>
<proteinExistence type="predicted"/>
<dbReference type="GO" id="GO:0051301">
    <property type="term" value="P:cell division"/>
    <property type="evidence" value="ECO:0007669"/>
    <property type="project" value="InterPro"/>
</dbReference>
<dbReference type="CDD" id="cd24049">
    <property type="entry name" value="ASKHA_NBD_PilM"/>
    <property type="match status" value="1"/>
</dbReference>
<dbReference type="InterPro" id="IPR005883">
    <property type="entry name" value="PilM"/>
</dbReference>
<dbReference type="PIRSF" id="PIRSF019169">
    <property type="entry name" value="PilM"/>
    <property type="match status" value="1"/>
</dbReference>
<dbReference type="PANTHER" id="PTHR32432">
    <property type="entry name" value="CELL DIVISION PROTEIN FTSA-RELATED"/>
    <property type="match status" value="1"/>
</dbReference>
<dbReference type="SMART" id="SM00842">
    <property type="entry name" value="FtsA"/>
    <property type="match status" value="1"/>
</dbReference>
<organism evidence="3 4">
    <name type="scientific">Thiocapsa roseopersicina</name>
    <dbReference type="NCBI Taxonomy" id="1058"/>
    <lineage>
        <taxon>Bacteria</taxon>
        <taxon>Pseudomonadati</taxon>
        <taxon>Pseudomonadota</taxon>
        <taxon>Gammaproteobacteria</taxon>
        <taxon>Chromatiales</taxon>
        <taxon>Chromatiaceae</taxon>
        <taxon>Thiocapsa</taxon>
    </lineage>
</organism>
<dbReference type="InterPro" id="IPR043129">
    <property type="entry name" value="ATPase_NBD"/>
</dbReference>
<dbReference type="InterPro" id="IPR050696">
    <property type="entry name" value="FtsA/MreB"/>
</dbReference>
<dbReference type="AlphaFoldDB" id="A0A1H2ZBI7"/>
<feature type="domain" description="SHS2" evidence="2">
    <location>
        <begin position="49"/>
        <end position="220"/>
    </location>
</feature>
<dbReference type="Proteomes" id="UP000198816">
    <property type="component" value="Unassembled WGS sequence"/>
</dbReference>
<feature type="region of interest" description="Disordered" evidence="1">
    <location>
        <begin position="1"/>
        <end position="28"/>
    </location>
</feature>
<dbReference type="Gene3D" id="3.30.420.40">
    <property type="match status" value="2"/>
</dbReference>
<dbReference type="InterPro" id="IPR003494">
    <property type="entry name" value="SHS2_FtsA"/>
</dbReference>
<reference evidence="4" key="1">
    <citation type="submission" date="2016-10" db="EMBL/GenBank/DDBJ databases">
        <authorList>
            <person name="Varghese N."/>
            <person name="Submissions S."/>
        </authorList>
    </citation>
    <scope>NUCLEOTIDE SEQUENCE [LARGE SCALE GENOMIC DNA]</scope>
    <source>
        <strain evidence="4">DSM 217</strain>
    </source>
</reference>
<evidence type="ECO:0000313" key="3">
    <source>
        <dbReference type="EMBL" id="SDX14842.1"/>
    </source>
</evidence>
<name>A0A1H2ZBI7_THIRO</name>